<keyword evidence="6" id="KW-0808">Transferase</keyword>
<name>A0A183UDL8_TOXCA</name>
<gene>
    <name evidence="14" type="ORF">TCNE_LOCUS6588</name>
</gene>
<evidence type="ECO:0000259" key="13">
    <source>
        <dbReference type="Pfam" id="PF00266"/>
    </source>
</evidence>
<evidence type="ECO:0000256" key="5">
    <source>
        <dbReference type="ARBA" id="ARBA00022490"/>
    </source>
</evidence>
<dbReference type="Proteomes" id="UP000050794">
    <property type="component" value="Unassembled WGS sequence"/>
</dbReference>
<evidence type="ECO:0000256" key="2">
    <source>
        <dbReference type="ARBA" id="ARBA00004514"/>
    </source>
</evidence>
<evidence type="ECO:0000256" key="11">
    <source>
        <dbReference type="ARBA" id="ARBA00040554"/>
    </source>
</evidence>
<evidence type="ECO:0000313" key="15">
    <source>
        <dbReference type="Proteomes" id="UP000050794"/>
    </source>
</evidence>
<sequence>MWYIEEEERVYLDYNATTPLDNSVENAILESMKYWANPSSNNPFGGHPSEKADHTLASGKKAKEVVEAAREYVANMMHVSPKEVFFTSGGTESNWWVIYSAVEHFKAVCGREGKPHIITSSIEHPSILEPLRSLHEKGELEHTEIGVDPETGRVRVDEIEVALCERTVLVSVMLANNETGVIQPLAQIAEVARIAGERFNSRVWLHTDAAQAVGKVEVDPNVLKVDVITVVGHNTENTPMIAGLGAACQIVAERLHQIAEHMRDVRDYFENQLKIALSDAVVIHFSNSERIPNTSSVSFIKYPRNAEDLLSKCKSFIASTGAACHAGTNSPSAVLCACGIPDEVASRTVRFSFGKESSRAQVDRVVNELKSIVFLGKYGSSLLSAINKGPIPGF</sequence>
<evidence type="ECO:0000256" key="8">
    <source>
        <dbReference type="ARBA" id="ARBA00023239"/>
    </source>
</evidence>
<dbReference type="PIRSF" id="PIRSF005572">
    <property type="entry name" value="NifS"/>
    <property type="match status" value="1"/>
</dbReference>
<feature type="domain" description="Aminotransferase class V" evidence="13">
    <location>
        <begin position="10"/>
        <end position="233"/>
    </location>
</feature>
<evidence type="ECO:0000256" key="6">
    <source>
        <dbReference type="ARBA" id="ARBA00022679"/>
    </source>
</evidence>
<dbReference type="WBParaSite" id="TCNE_0000658801-mRNA-1">
    <property type="protein sequence ID" value="TCNE_0000658801-mRNA-1"/>
    <property type="gene ID" value="TCNE_0000658801"/>
</dbReference>
<organism evidence="15 16">
    <name type="scientific">Toxocara canis</name>
    <name type="common">Canine roundworm</name>
    <dbReference type="NCBI Taxonomy" id="6265"/>
    <lineage>
        <taxon>Eukaryota</taxon>
        <taxon>Metazoa</taxon>
        <taxon>Ecdysozoa</taxon>
        <taxon>Nematoda</taxon>
        <taxon>Chromadorea</taxon>
        <taxon>Rhabditida</taxon>
        <taxon>Spirurina</taxon>
        <taxon>Ascaridomorpha</taxon>
        <taxon>Ascaridoidea</taxon>
        <taxon>Toxocaridae</taxon>
        <taxon>Toxocara</taxon>
    </lineage>
</organism>
<protein>
    <recommendedName>
        <fullName evidence="11">Selenocysteine lyase</fullName>
        <ecNumber evidence="10">4.4.1.16</ecNumber>
    </recommendedName>
</protein>
<dbReference type="PANTHER" id="PTHR11601">
    <property type="entry name" value="CYSTEINE DESULFURYLASE FAMILY MEMBER"/>
    <property type="match status" value="1"/>
</dbReference>
<evidence type="ECO:0000256" key="3">
    <source>
        <dbReference type="ARBA" id="ARBA00009236"/>
    </source>
</evidence>
<keyword evidence="8" id="KW-0456">Lyase</keyword>
<dbReference type="GO" id="GO:0009000">
    <property type="term" value="F:selenocysteine lyase activity"/>
    <property type="evidence" value="ECO:0007669"/>
    <property type="project" value="UniProtKB-EC"/>
</dbReference>
<dbReference type="InterPro" id="IPR000192">
    <property type="entry name" value="Aminotrans_V_dom"/>
</dbReference>
<evidence type="ECO:0000256" key="9">
    <source>
        <dbReference type="ARBA" id="ARBA00037407"/>
    </source>
</evidence>
<dbReference type="GO" id="GO:0005829">
    <property type="term" value="C:cytosol"/>
    <property type="evidence" value="ECO:0007669"/>
    <property type="project" value="UniProtKB-SubCell"/>
</dbReference>
<accession>A0A183UDL8</accession>
<evidence type="ECO:0000256" key="10">
    <source>
        <dbReference type="ARBA" id="ARBA00039054"/>
    </source>
</evidence>
<dbReference type="GO" id="GO:0016740">
    <property type="term" value="F:transferase activity"/>
    <property type="evidence" value="ECO:0007669"/>
    <property type="project" value="UniProtKB-KW"/>
</dbReference>
<dbReference type="PANTHER" id="PTHR11601:SF62">
    <property type="entry name" value="SELENOCYSTEINE LYASE"/>
    <property type="match status" value="1"/>
</dbReference>
<proteinExistence type="inferred from homology"/>
<dbReference type="FunFam" id="3.90.1150.10:FF:000065">
    <property type="entry name" value="Selenocysteine lyase"/>
    <property type="match status" value="1"/>
</dbReference>
<dbReference type="Pfam" id="PF00266">
    <property type="entry name" value="Aminotran_5"/>
    <property type="match status" value="2"/>
</dbReference>
<comment type="similarity">
    <text evidence="3">Belongs to the class-V pyridoxal-phosphate-dependent aminotransferase family.</text>
</comment>
<comment type="cofactor">
    <cofactor evidence="1">
        <name>pyridoxal 5'-phosphate</name>
        <dbReference type="ChEBI" id="CHEBI:597326"/>
    </cofactor>
</comment>
<keyword evidence="15" id="KW-1185">Reference proteome</keyword>
<feature type="domain" description="Aminotransferase class V" evidence="13">
    <location>
        <begin position="235"/>
        <end position="365"/>
    </location>
</feature>
<dbReference type="InterPro" id="IPR015424">
    <property type="entry name" value="PyrdxlP-dep_Trfase"/>
</dbReference>
<dbReference type="Gene3D" id="3.40.640.10">
    <property type="entry name" value="Type I PLP-dependent aspartate aminotransferase-like (Major domain)"/>
    <property type="match status" value="1"/>
</dbReference>
<dbReference type="EMBL" id="UYWY01019518">
    <property type="protein sequence ID" value="VDM37909.1"/>
    <property type="molecule type" value="Genomic_DNA"/>
</dbReference>
<dbReference type="SUPFAM" id="SSF53383">
    <property type="entry name" value="PLP-dependent transferases"/>
    <property type="match status" value="1"/>
</dbReference>
<dbReference type="InterPro" id="IPR015422">
    <property type="entry name" value="PyrdxlP-dep_Trfase_small"/>
</dbReference>
<evidence type="ECO:0000256" key="1">
    <source>
        <dbReference type="ARBA" id="ARBA00001933"/>
    </source>
</evidence>
<dbReference type="AlphaFoldDB" id="A0A183UDL8"/>
<keyword evidence="5" id="KW-0963">Cytoplasm</keyword>
<reference evidence="14 15" key="2">
    <citation type="submission" date="2018-11" db="EMBL/GenBank/DDBJ databases">
        <authorList>
            <consortium name="Pathogen Informatics"/>
        </authorList>
    </citation>
    <scope>NUCLEOTIDE SEQUENCE [LARGE SCALE GENOMIC DNA]</scope>
</reference>
<comment type="subunit">
    <text evidence="4">Homodimer.</text>
</comment>
<keyword evidence="7" id="KW-0663">Pyridoxal phosphate</keyword>
<dbReference type="InterPro" id="IPR016454">
    <property type="entry name" value="Cysteine_dSase"/>
</dbReference>
<dbReference type="InterPro" id="IPR015421">
    <property type="entry name" value="PyrdxlP-dep_Trfase_major"/>
</dbReference>
<dbReference type="EC" id="4.4.1.16" evidence="10"/>
<evidence type="ECO:0000313" key="14">
    <source>
        <dbReference type="EMBL" id="VDM37909.1"/>
    </source>
</evidence>
<evidence type="ECO:0000313" key="16">
    <source>
        <dbReference type="WBParaSite" id="TCNE_0000658801-mRNA-1"/>
    </source>
</evidence>
<reference evidence="16" key="1">
    <citation type="submission" date="2016-06" db="UniProtKB">
        <authorList>
            <consortium name="WormBaseParasite"/>
        </authorList>
    </citation>
    <scope>IDENTIFICATION</scope>
</reference>
<evidence type="ECO:0000256" key="4">
    <source>
        <dbReference type="ARBA" id="ARBA00011738"/>
    </source>
</evidence>
<evidence type="ECO:0000256" key="12">
    <source>
        <dbReference type="SAM" id="MobiDB-lite"/>
    </source>
</evidence>
<feature type="region of interest" description="Disordered" evidence="12">
    <location>
        <begin position="40"/>
        <end position="60"/>
    </location>
</feature>
<comment type="subcellular location">
    <subcellularLocation>
        <location evidence="2">Cytoplasm</location>
        <location evidence="2">Cytosol</location>
    </subcellularLocation>
</comment>
<dbReference type="Gene3D" id="3.90.1150.10">
    <property type="entry name" value="Aspartate Aminotransferase, domain 1"/>
    <property type="match status" value="1"/>
</dbReference>
<evidence type="ECO:0000256" key="7">
    <source>
        <dbReference type="ARBA" id="ARBA00022898"/>
    </source>
</evidence>
<comment type="function">
    <text evidence="9">Catalyzes the decomposition of L-selenocysteine to L-alanine and elemental selenium.</text>
</comment>